<name>A0AAU7JBR4_9HYPH</name>
<dbReference type="GO" id="GO:0016887">
    <property type="term" value="F:ATP hydrolysis activity"/>
    <property type="evidence" value="ECO:0007669"/>
    <property type="project" value="InterPro"/>
</dbReference>
<dbReference type="InterPro" id="IPR003593">
    <property type="entry name" value="AAA+_ATPase"/>
</dbReference>
<gene>
    <name evidence="2" type="ORF">ABEG18_17870</name>
</gene>
<dbReference type="InterPro" id="IPR011704">
    <property type="entry name" value="ATPase_dyneun-rel_AAA"/>
</dbReference>
<evidence type="ECO:0000313" key="2">
    <source>
        <dbReference type="EMBL" id="XBO37580.1"/>
    </source>
</evidence>
<dbReference type="SMART" id="SM00382">
    <property type="entry name" value="AAA"/>
    <property type="match status" value="1"/>
</dbReference>
<dbReference type="Pfam" id="PF07728">
    <property type="entry name" value="AAA_5"/>
    <property type="match status" value="1"/>
</dbReference>
<feature type="domain" description="AAA+ ATPase" evidence="1">
    <location>
        <begin position="51"/>
        <end position="253"/>
    </location>
</feature>
<protein>
    <submittedName>
        <fullName evidence="2">MoxR family ATPase</fullName>
    </submittedName>
</protein>
<reference evidence="2" key="1">
    <citation type="submission" date="2024-05" db="EMBL/GenBank/DDBJ databases">
        <authorList>
            <person name="Kim S."/>
            <person name="Heo J."/>
            <person name="Choi H."/>
            <person name="Choi Y."/>
            <person name="Kwon S.-W."/>
            <person name="Kim Y."/>
        </authorList>
    </citation>
    <scope>NUCLEOTIDE SEQUENCE</scope>
    <source>
        <strain evidence="2">KACC 23698</strain>
    </source>
</reference>
<dbReference type="GO" id="GO:0005524">
    <property type="term" value="F:ATP binding"/>
    <property type="evidence" value="ECO:0007669"/>
    <property type="project" value="InterPro"/>
</dbReference>
<dbReference type="SUPFAM" id="SSF52540">
    <property type="entry name" value="P-loop containing nucleoside triphosphate hydrolases"/>
    <property type="match status" value="1"/>
</dbReference>
<sequence>MSFGRLRASWTSAASKRQNTMLLENGRPTEKGKGYQFSAEMVAAVDVAIELGRPLLVSGEPGCGKTELGYAVARQLGIQNLHLFTSKSSSEANELFYVYDALKRFRDAQITTLHKPGAPGVAPPAETDVGDYVEFQALGRAILDAHDRDAVAHLLRGRNGAIRPPGSPPRPSVVVIDEIDKTPRDFPNDLLQEIEAMSFRVREFPADPKEPETPPGNEIDRTMRPIVLITSNEERQLPDAFLRRCVFFEIPFPDTWLLSRIVDRGLDARLSRMGLVPASHSLDPARRAALIDLVLRFRETDPDKRPGVSELLDAAAILSVHDTGDLTVTGPVLAKLKRDKDILAKLFTGEDG</sequence>
<evidence type="ECO:0000259" key="1">
    <source>
        <dbReference type="SMART" id="SM00382"/>
    </source>
</evidence>
<dbReference type="RefSeq" id="WP_406854403.1">
    <property type="nucleotide sequence ID" value="NZ_CP157484.1"/>
</dbReference>
<organism evidence="2">
    <name type="scientific">Alsobacter sp. KACC 23698</name>
    <dbReference type="NCBI Taxonomy" id="3149229"/>
    <lineage>
        <taxon>Bacteria</taxon>
        <taxon>Pseudomonadati</taxon>
        <taxon>Pseudomonadota</taxon>
        <taxon>Alphaproteobacteria</taxon>
        <taxon>Hyphomicrobiales</taxon>
        <taxon>Alsobacteraceae</taxon>
        <taxon>Alsobacter</taxon>
    </lineage>
</organism>
<dbReference type="EMBL" id="CP157484">
    <property type="protein sequence ID" value="XBO37580.1"/>
    <property type="molecule type" value="Genomic_DNA"/>
</dbReference>
<dbReference type="AlphaFoldDB" id="A0AAU7JBR4"/>
<proteinExistence type="predicted"/>
<dbReference type="Gene3D" id="3.40.50.300">
    <property type="entry name" value="P-loop containing nucleotide triphosphate hydrolases"/>
    <property type="match status" value="1"/>
</dbReference>
<accession>A0AAU7JBR4</accession>
<dbReference type="InterPro" id="IPR027417">
    <property type="entry name" value="P-loop_NTPase"/>
</dbReference>